<name>A0AAC9LJL7_9FLAO</name>
<keyword evidence="2" id="KW-1185">Reference proteome</keyword>
<dbReference type="RefSeq" id="WP_076732502.1">
    <property type="nucleotide sequence ID" value="NZ_CP019352.1"/>
</dbReference>
<dbReference type="Proteomes" id="UP000187506">
    <property type="component" value="Chromosome"/>
</dbReference>
<protein>
    <submittedName>
        <fullName evidence="1">Glycosyltransferase</fullName>
    </submittedName>
</protein>
<evidence type="ECO:0000313" key="1">
    <source>
        <dbReference type="EMBL" id="APX99850.1"/>
    </source>
</evidence>
<dbReference type="KEGG" id="lvn:BWR22_05855"/>
<gene>
    <name evidence="1" type="ORF">BWR22_05855</name>
</gene>
<organism evidence="1 2">
    <name type="scientific">Lacinutrix venerupis</name>
    <dbReference type="NCBI Taxonomy" id="1486034"/>
    <lineage>
        <taxon>Bacteria</taxon>
        <taxon>Pseudomonadati</taxon>
        <taxon>Bacteroidota</taxon>
        <taxon>Flavobacteriia</taxon>
        <taxon>Flavobacteriales</taxon>
        <taxon>Flavobacteriaceae</taxon>
        <taxon>Lacinutrix</taxon>
    </lineage>
</organism>
<reference evidence="1 2" key="1">
    <citation type="submission" date="2017-01" db="EMBL/GenBank/DDBJ databases">
        <title>Complete genome of Lacinutrix venerupis DOK2-8 isolated from seawater in Dokdo.</title>
        <authorList>
            <person name="Chi W.-J."/>
            <person name="Kim J.H."/>
        </authorList>
    </citation>
    <scope>NUCLEOTIDE SEQUENCE [LARGE SCALE GENOMIC DNA]</scope>
    <source>
        <strain evidence="1 2">DOK2-8</strain>
    </source>
</reference>
<accession>A0AAC9LJL7</accession>
<proteinExistence type="predicted"/>
<evidence type="ECO:0000313" key="2">
    <source>
        <dbReference type="Proteomes" id="UP000187506"/>
    </source>
</evidence>
<sequence length="411" mass="47458">MNKKLLIIGFVWPEPHSSAAGSRMMQLIEIFKSKNYDITFATACAKSENAFDLKTINIKTKNIEINNSSFDSFIKDLNPDVVLFDRFMIEEQYGWRVAEQCPKALRILDTEDLHCLRRGREQALKDNTVFDISYLYNDTAKREVASIYRCDLTIIISEVEMQILRQQFLVNDGLLCYLPFLVESISQKTQKALPDFKKREHFITIGNFLHKPNVDGLIHLKQNIWPLIRKKLPKAEIHIYGAYVTEQAKQLNNEKEGFLIKGYVEDLNTLMKDYKICLVPLRYGAGLKGKILDAMVNGVPCVTTSIGAEGMYGNLEPNGFIEDAPEDFAEKAVELYTNKIFWAGKQKLGVKIVNLRFDKLLYTKDFLFKVENTQNAIELHRRNNFTGSMLMHHTLQSTKFMSKWIEEKNKK</sequence>
<dbReference type="AlphaFoldDB" id="A0AAC9LJL7"/>
<dbReference type="CDD" id="cd03801">
    <property type="entry name" value="GT4_PimA-like"/>
    <property type="match status" value="1"/>
</dbReference>
<dbReference type="SUPFAM" id="SSF53756">
    <property type="entry name" value="UDP-Glycosyltransferase/glycogen phosphorylase"/>
    <property type="match status" value="1"/>
</dbReference>
<dbReference type="EMBL" id="CP019352">
    <property type="protein sequence ID" value="APX99850.1"/>
    <property type="molecule type" value="Genomic_DNA"/>
</dbReference>
<dbReference type="Gene3D" id="3.40.50.2000">
    <property type="entry name" value="Glycogen Phosphorylase B"/>
    <property type="match status" value="1"/>
</dbReference>
<dbReference type="Pfam" id="PF13692">
    <property type="entry name" value="Glyco_trans_1_4"/>
    <property type="match status" value="1"/>
</dbReference>